<feature type="domain" description="Tyr recombinase" evidence="4">
    <location>
        <begin position="209"/>
        <end position="401"/>
    </location>
</feature>
<evidence type="ECO:0000313" key="5">
    <source>
        <dbReference type="EMBL" id="GKI17334.1"/>
    </source>
</evidence>
<comment type="caution">
    <text evidence="5">The sequence shown here is derived from an EMBL/GenBank/DDBJ whole genome shotgun (WGS) entry which is preliminary data.</text>
</comment>
<keyword evidence="2" id="KW-0238">DNA-binding</keyword>
<proteinExistence type="inferred from homology"/>
<dbReference type="PANTHER" id="PTHR30349:SF64">
    <property type="entry name" value="PROPHAGE INTEGRASE INTD-RELATED"/>
    <property type="match status" value="1"/>
</dbReference>
<dbReference type="AlphaFoldDB" id="A0AA37NLX1"/>
<sequence>MTINVNATFRKDKIKSNNTAPIHIRFTQNRKIRYVSTGVTIHISKWDFENQRIKDNSPEMQELQYSIDSKLNEYRRKIKRLEALEVDVTLDNLLETNGRKINCTVGEYLKQTIERLETLGKYGSASKHRSLLSRLSQFRSLNIRFDEIDLAYLHDFELFLRKEGNTNNSIATKYAIFKAAYNKALAEGLFVPKTTPFTKYKVGSLWTRTRKRAITKEDIQKLVALEIAPNYRTDYAEFARDIFLFSYYTAGINFTDMATLRYCDIVDGRIYYSRHKTQKLLSFQLIPNAMRIIEKYSKSNHSQEDYIFPILDRTEHKTAQQVFNRTHKVLRKVNRELKTLGEQIGLEMPLTTYVARHTFATVLKRSEVNIAIISESLGHSNLSTTQIYLDSFENSQIDAAMQNLL</sequence>
<dbReference type="Pfam" id="PF00589">
    <property type="entry name" value="Phage_integrase"/>
    <property type="match status" value="1"/>
</dbReference>
<dbReference type="PANTHER" id="PTHR30349">
    <property type="entry name" value="PHAGE INTEGRASE-RELATED"/>
    <property type="match status" value="1"/>
</dbReference>
<dbReference type="Pfam" id="PF13102">
    <property type="entry name" value="Phage_int_SAM_5"/>
    <property type="match status" value="1"/>
</dbReference>
<dbReference type="InterPro" id="IPR035386">
    <property type="entry name" value="Arm-DNA-bind_5"/>
</dbReference>
<protein>
    <submittedName>
        <fullName evidence="5">Tyrosine recombinase</fullName>
    </submittedName>
</protein>
<dbReference type="PROSITE" id="PS51898">
    <property type="entry name" value="TYR_RECOMBINASE"/>
    <property type="match status" value="1"/>
</dbReference>
<dbReference type="InterPro" id="IPR050090">
    <property type="entry name" value="Tyrosine_recombinase_XerCD"/>
</dbReference>
<dbReference type="Pfam" id="PF17293">
    <property type="entry name" value="Arm-DNA-bind_5"/>
    <property type="match status" value="1"/>
</dbReference>
<accession>A0AA37NLX1</accession>
<gene>
    <name evidence="5" type="ORF">CE91St16_02420</name>
</gene>
<dbReference type="EMBL" id="BQOL01000001">
    <property type="protein sequence ID" value="GKI17334.1"/>
    <property type="molecule type" value="Genomic_DNA"/>
</dbReference>
<name>A0AA37NLX1_9BACT</name>
<dbReference type="InterPro" id="IPR025269">
    <property type="entry name" value="SAM-like_dom"/>
</dbReference>
<reference evidence="5" key="1">
    <citation type="submission" date="2022-01" db="EMBL/GenBank/DDBJ databases">
        <title>Novel bile acid biosynthetic pathways are enriched in the microbiome of centenarians.</title>
        <authorList>
            <person name="Sato Y."/>
            <person name="Atarashi K."/>
            <person name="Plichta R.D."/>
            <person name="Arai Y."/>
            <person name="Sasajima S."/>
            <person name="Kearney M.S."/>
            <person name="Suda W."/>
            <person name="Takeshita K."/>
            <person name="Sasaki T."/>
            <person name="Okamoto S."/>
            <person name="Skelly N.A."/>
            <person name="Okamura Y."/>
            <person name="Vlamakis H."/>
            <person name="Li Y."/>
            <person name="Tanoue T."/>
            <person name="Takei H."/>
            <person name="Nittono H."/>
            <person name="Narushima S."/>
            <person name="Irie J."/>
            <person name="Itoh H."/>
            <person name="Moriya K."/>
            <person name="Sugiura Y."/>
            <person name="Suematsu M."/>
            <person name="Moritoki N."/>
            <person name="Shibata S."/>
            <person name="Littman R.D."/>
            <person name="Fischbach A.M."/>
            <person name="Uwamino Y."/>
            <person name="Inoue T."/>
            <person name="Honda A."/>
            <person name="Hattori M."/>
            <person name="Murai T."/>
            <person name="Xavier J.R."/>
            <person name="Hirose N."/>
            <person name="Honda K."/>
        </authorList>
    </citation>
    <scope>NUCLEOTIDE SEQUENCE</scope>
    <source>
        <strain evidence="5">CE91-St16</strain>
    </source>
</reference>
<evidence type="ECO:0000256" key="3">
    <source>
        <dbReference type="ARBA" id="ARBA00023172"/>
    </source>
</evidence>
<dbReference type="GO" id="GO:0003677">
    <property type="term" value="F:DNA binding"/>
    <property type="evidence" value="ECO:0007669"/>
    <property type="project" value="UniProtKB-KW"/>
</dbReference>
<organism evidence="5 6">
    <name type="scientific">Alistipes finegoldii</name>
    <dbReference type="NCBI Taxonomy" id="214856"/>
    <lineage>
        <taxon>Bacteria</taxon>
        <taxon>Pseudomonadati</taxon>
        <taxon>Bacteroidota</taxon>
        <taxon>Bacteroidia</taxon>
        <taxon>Bacteroidales</taxon>
        <taxon>Rikenellaceae</taxon>
        <taxon>Alistipes</taxon>
    </lineage>
</organism>
<evidence type="ECO:0000313" key="6">
    <source>
        <dbReference type="Proteomes" id="UP001055105"/>
    </source>
</evidence>
<keyword evidence="3" id="KW-0233">DNA recombination</keyword>
<dbReference type="Gene3D" id="1.10.150.130">
    <property type="match status" value="1"/>
</dbReference>
<dbReference type="GO" id="GO:0015074">
    <property type="term" value="P:DNA integration"/>
    <property type="evidence" value="ECO:0007669"/>
    <property type="project" value="InterPro"/>
</dbReference>
<dbReference type="GO" id="GO:0006310">
    <property type="term" value="P:DNA recombination"/>
    <property type="evidence" value="ECO:0007669"/>
    <property type="project" value="UniProtKB-KW"/>
</dbReference>
<evidence type="ECO:0000259" key="4">
    <source>
        <dbReference type="PROSITE" id="PS51898"/>
    </source>
</evidence>
<dbReference type="Proteomes" id="UP001055105">
    <property type="component" value="Unassembled WGS sequence"/>
</dbReference>
<dbReference type="InterPro" id="IPR002104">
    <property type="entry name" value="Integrase_catalytic"/>
</dbReference>
<evidence type="ECO:0000256" key="1">
    <source>
        <dbReference type="ARBA" id="ARBA00008857"/>
    </source>
</evidence>
<dbReference type="InterPro" id="IPR010998">
    <property type="entry name" value="Integrase_recombinase_N"/>
</dbReference>
<dbReference type="InterPro" id="IPR013762">
    <property type="entry name" value="Integrase-like_cat_sf"/>
</dbReference>
<comment type="similarity">
    <text evidence="1">Belongs to the 'phage' integrase family.</text>
</comment>
<dbReference type="InterPro" id="IPR011010">
    <property type="entry name" value="DNA_brk_join_enz"/>
</dbReference>
<dbReference type="Gene3D" id="1.10.443.10">
    <property type="entry name" value="Intergrase catalytic core"/>
    <property type="match status" value="1"/>
</dbReference>
<dbReference type="SUPFAM" id="SSF56349">
    <property type="entry name" value="DNA breaking-rejoining enzymes"/>
    <property type="match status" value="1"/>
</dbReference>
<dbReference type="CDD" id="cd01185">
    <property type="entry name" value="INTN1_C_like"/>
    <property type="match status" value="1"/>
</dbReference>
<dbReference type="RefSeq" id="WP_244075912.1">
    <property type="nucleotide sequence ID" value="NZ_AP025581.1"/>
</dbReference>
<evidence type="ECO:0000256" key="2">
    <source>
        <dbReference type="ARBA" id="ARBA00023125"/>
    </source>
</evidence>